<dbReference type="KEGG" id="mdx:BTO20_16510"/>
<accession>A0A1Y0C492</accession>
<dbReference type="OrthoDB" id="5193079at2"/>
<organism evidence="1 2">
    <name type="scientific">Mycobacterium dioxanotrophicus</name>
    <dbReference type="NCBI Taxonomy" id="482462"/>
    <lineage>
        <taxon>Bacteria</taxon>
        <taxon>Bacillati</taxon>
        <taxon>Actinomycetota</taxon>
        <taxon>Actinomycetes</taxon>
        <taxon>Mycobacteriales</taxon>
        <taxon>Mycobacteriaceae</taxon>
        <taxon>Mycobacterium</taxon>
    </lineage>
</organism>
<evidence type="ECO:0000313" key="2">
    <source>
        <dbReference type="Proteomes" id="UP000195331"/>
    </source>
</evidence>
<gene>
    <name evidence="1" type="ORF">BTO20_16510</name>
</gene>
<reference evidence="1 2" key="1">
    <citation type="submission" date="2017-04" db="EMBL/GenBank/DDBJ databases">
        <title>Whole Genome Sequence of 1,4-Dioxane Degrading Bacterium Mycobacterium dioxanotrophicus PH-06.</title>
        <authorList>
            <person name="He Y."/>
        </authorList>
    </citation>
    <scope>NUCLEOTIDE SEQUENCE [LARGE SCALE GENOMIC DNA]</scope>
    <source>
        <strain evidence="1 2">PH-06</strain>
    </source>
</reference>
<dbReference type="Proteomes" id="UP000195331">
    <property type="component" value="Chromosome"/>
</dbReference>
<keyword evidence="2" id="KW-1185">Reference proteome</keyword>
<protein>
    <submittedName>
        <fullName evidence="1">Uncharacterized protein</fullName>
    </submittedName>
</protein>
<dbReference type="AlphaFoldDB" id="A0A1Y0C492"/>
<dbReference type="EMBL" id="CP020809">
    <property type="protein sequence ID" value="ART69962.1"/>
    <property type="molecule type" value="Genomic_DNA"/>
</dbReference>
<proteinExistence type="predicted"/>
<evidence type="ECO:0000313" key="1">
    <source>
        <dbReference type="EMBL" id="ART69962.1"/>
    </source>
</evidence>
<dbReference type="RefSeq" id="WP_087077451.1">
    <property type="nucleotide sequence ID" value="NZ_CP020809.1"/>
</dbReference>
<sequence>MIMVQVVENRTDIEGGIRSRAPHPSLNSYDVLAVAVDDAWPVEGYADLLSARVGSVLDLNVKRSLLPDDDIGGWRIKCRAYMGGPGEVFAEAEADRCTVSRP</sequence>
<name>A0A1Y0C492_9MYCO</name>